<protein>
    <submittedName>
        <fullName evidence="1">Uncharacterized protein</fullName>
    </submittedName>
</protein>
<keyword evidence="2" id="KW-1185">Reference proteome</keyword>
<dbReference type="RefSeq" id="WP_244836652.1">
    <property type="nucleotide sequence ID" value="NZ_CP107006.1"/>
</dbReference>
<gene>
    <name evidence="1" type="ORF">MKQ68_23185</name>
</gene>
<accession>A0ABY6IZZ7</accession>
<proteinExistence type="predicted"/>
<name>A0ABY6IZZ7_9BACT</name>
<evidence type="ECO:0000313" key="1">
    <source>
        <dbReference type="EMBL" id="UYQ92988.1"/>
    </source>
</evidence>
<organism evidence="1 2">
    <name type="scientific">Chitinophaga horti</name>
    <dbReference type="NCBI Taxonomy" id="2920382"/>
    <lineage>
        <taxon>Bacteria</taxon>
        <taxon>Pseudomonadati</taxon>
        <taxon>Bacteroidota</taxon>
        <taxon>Chitinophagia</taxon>
        <taxon>Chitinophagales</taxon>
        <taxon>Chitinophagaceae</taxon>
        <taxon>Chitinophaga</taxon>
    </lineage>
</organism>
<sequence length="59" mass="6226">MKEPVIAAAPQQDKSQEATVAAAAAPIQGELFMSVSSSGDSKLMNGVTNVARFFSKKRK</sequence>
<evidence type="ECO:0000313" key="2">
    <source>
        <dbReference type="Proteomes" id="UP001162741"/>
    </source>
</evidence>
<reference evidence="1" key="1">
    <citation type="submission" date="2022-10" db="EMBL/GenBank/DDBJ databases">
        <title>Chitinophaga sp. nov., isolated from soil.</title>
        <authorList>
            <person name="Jeon C.O."/>
        </authorList>
    </citation>
    <scope>NUCLEOTIDE SEQUENCE</scope>
    <source>
        <strain evidence="1">R8</strain>
    </source>
</reference>
<dbReference type="Proteomes" id="UP001162741">
    <property type="component" value="Chromosome"/>
</dbReference>
<dbReference type="EMBL" id="CP107006">
    <property type="protein sequence ID" value="UYQ92988.1"/>
    <property type="molecule type" value="Genomic_DNA"/>
</dbReference>